<evidence type="ECO:0000259" key="2">
    <source>
        <dbReference type="Pfam" id="PF08308"/>
    </source>
</evidence>
<name>A0A2V2N1C7_9EURY</name>
<comment type="caution">
    <text evidence="3">The sequence shown here is derived from an EMBL/GenBank/DDBJ whole genome shotgun (WGS) entry which is preliminary data.</text>
</comment>
<reference evidence="3 4" key="1">
    <citation type="submission" date="2018-05" db="EMBL/GenBank/DDBJ databases">
        <title>Draft genome of Methanospirillum lacunae Ki8-1.</title>
        <authorList>
            <person name="Dueholm M.S."/>
            <person name="Nielsen P.H."/>
            <person name="Bakmann L.F."/>
            <person name="Otzen D.E."/>
        </authorList>
    </citation>
    <scope>NUCLEOTIDE SEQUENCE [LARGE SCALE GENOMIC DNA]</scope>
    <source>
        <strain evidence="3 4">Ki8-1</strain>
    </source>
</reference>
<evidence type="ECO:0000313" key="3">
    <source>
        <dbReference type="EMBL" id="PWR69957.1"/>
    </source>
</evidence>
<evidence type="ECO:0000313" key="4">
    <source>
        <dbReference type="Proteomes" id="UP000245657"/>
    </source>
</evidence>
<dbReference type="GeneID" id="97547480"/>
<accession>A0A2V2N1C7</accession>
<protein>
    <recommendedName>
        <fullName evidence="2">PEGA domain-containing protein</fullName>
    </recommendedName>
</protein>
<dbReference type="RefSeq" id="WP_109970021.1">
    <property type="nucleotide sequence ID" value="NZ_CP176093.1"/>
</dbReference>
<sequence>MSLFGSKPLYTLIRYSLLICLVLLTSSVGAIAGLASEKIPTSLTINALPVDPTINQSFRISGTLTSVGGEILGNKRILLDSSEKNRDDNDSYSAIDMVVTDRNGRYEFLRSIGSPPEYLRVQFIGTDDYAPCMSQVIGARGIGTDHPQIRKGGTGNIMISTNPEGADIYINNTLRGVTPNKVAGLKEGPYIVNLSKEGYQNETMEAYVTADRDVSFDITLSDGSNVKSGGSALFDLIPGVYESSHLAYTKTGTNTSTGPDVAIDVGSGVIKTSGNDVSGSSYIHLNNSSETSPKTNNYKNLKVSTIVTNNTLGDGYDVMVIMTDH</sequence>
<keyword evidence="1" id="KW-1133">Transmembrane helix</keyword>
<keyword evidence="1" id="KW-0472">Membrane</keyword>
<dbReference type="AlphaFoldDB" id="A0A2V2N1C7"/>
<keyword evidence="1" id="KW-0812">Transmembrane</keyword>
<organism evidence="3 4">
    <name type="scientific">Methanospirillum lacunae</name>
    <dbReference type="NCBI Taxonomy" id="668570"/>
    <lineage>
        <taxon>Archaea</taxon>
        <taxon>Methanobacteriati</taxon>
        <taxon>Methanobacteriota</taxon>
        <taxon>Stenosarchaea group</taxon>
        <taxon>Methanomicrobia</taxon>
        <taxon>Methanomicrobiales</taxon>
        <taxon>Methanospirillaceae</taxon>
        <taxon>Methanospirillum</taxon>
    </lineage>
</organism>
<gene>
    <name evidence="3" type="ORF">DK846_16125</name>
</gene>
<dbReference type="Pfam" id="PF08308">
    <property type="entry name" value="PEGA"/>
    <property type="match status" value="1"/>
</dbReference>
<dbReference type="OrthoDB" id="116256at2157"/>
<feature type="domain" description="PEGA" evidence="2">
    <location>
        <begin position="155"/>
        <end position="221"/>
    </location>
</feature>
<dbReference type="Proteomes" id="UP000245657">
    <property type="component" value="Unassembled WGS sequence"/>
</dbReference>
<proteinExistence type="predicted"/>
<dbReference type="EMBL" id="QGMY01000017">
    <property type="protein sequence ID" value="PWR69957.1"/>
    <property type="molecule type" value="Genomic_DNA"/>
</dbReference>
<feature type="transmembrane region" description="Helical" evidence="1">
    <location>
        <begin position="12"/>
        <end position="35"/>
    </location>
</feature>
<dbReference type="InterPro" id="IPR013229">
    <property type="entry name" value="PEGA"/>
</dbReference>
<evidence type="ECO:0000256" key="1">
    <source>
        <dbReference type="SAM" id="Phobius"/>
    </source>
</evidence>
<keyword evidence="4" id="KW-1185">Reference proteome</keyword>